<evidence type="ECO:0000313" key="4">
    <source>
        <dbReference type="Proteomes" id="UP001596138"/>
    </source>
</evidence>
<proteinExistence type="predicted"/>
<gene>
    <name evidence="3" type="ORF">ACFQGU_02430</name>
</gene>
<reference evidence="4" key="1">
    <citation type="journal article" date="2019" name="Int. J. Syst. Evol. Microbiol.">
        <title>The Global Catalogue of Microorganisms (GCM) 10K type strain sequencing project: providing services to taxonomists for standard genome sequencing and annotation.</title>
        <authorList>
            <consortium name="The Broad Institute Genomics Platform"/>
            <consortium name="The Broad Institute Genome Sequencing Center for Infectious Disease"/>
            <person name="Wu L."/>
            <person name="Ma J."/>
        </authorList>
    </citation>
    <scope>NUCLEOTIDE SEQUENCE [LARGE SCALE GENOMIC DNA]</scope>
    <source>
        <strain evidence="4">CGMCC 4.7317</strain>
    </source>
</reference>
<sequence>MNKKLTLVLASTAVAGGIALGASALPAMASTTSPSPSASSSAGSSTPSVDGSTDADRTADIQARIASELAGLVSDGTITQEQADKVAETLASKMPAGGGHGGRGGHGGGFGGLTAAATAIGITEDELRTELEAGKSVAAVAEANGVSEQTVIDAIIAEAKAHFAEEVAAGEHTQAEVDAKLADLQTRVTTMVETEGLPERGGRGGHGPDGDGGSSTLTPNSTTSSSATASSAA</sequence>
<dbReference type="Proteomes" id="UP001596138">
    <property type="component" value="Unassembled WGS sequence"/>
</dbReference>
<feature type="region of interest" description="Disordered" evidence="1">
    <location>
        <begin position="190"/>
        <end position="233"/>
    </location>
</feature>
<comment type="caution">
    <text evidence="3">The sequence shown here is derived from an EMBL/GenBank/DDBJ whole genome shotgun (WGS) entry which is preliminary data.</text>
</comment>
<dbReference type="RefSeq" id="WP_386763757.1">
    <property type="nucleotide sequence ID" value="NZ_JBHSTI010000002.1"/>
</dbReference>
<name>A0ABW1SXK0_9ACTN</name>
<feature type="region of interest" description="Disordered" evidence="1">
    <location>
        <begin position="28"/>
        <end position="56"/>
    </location>
</feature>
<evidence type="ECO:0000313" key="3">
    <source>
        <dbReference type="EMBL" id="MFC6236720.1"/>
    </source>
</evidence>
<organism evidence="3 4">
    <name type="scientific">Longivirga aurantiaca</name>
    <dbReference type="NCBI Taxonomy" id="1837743"/>
    <lineage>
        <taxon>Bacteria</taxon>
        <taxon>Bacillati</taxon>
        <taxon>Actinomycetota</taxon>
        <taxon>Actinomycetes</taxon>
        <taxon>Sporichthyales</taxon>
        <taxon>Sporichthyaceae</taxon>
        <taxon>Longivirga</taxon>
    </lineage>
</organism>
<accession>A0ABW1SXK0</accession>
<feature type="compositionally biased region" description="Low complexity" evidence="1">
    <location>
        <begin position="28"/>
        <end position="48"/>
    </location>
</feature>
<feature type="compositionally biased region" description="Basic and acidic residues" evidence="1">
    <location>
        <begin position="197"/>
        <end position="209"/>
    </location>
</feature>
<keyword evidence="2" id="KW-0732">Signal</keyword>
<evidence type="ECO:0000256" key="2">
    <source>
        <dbReference type="SAM" id="SignalP"/>
    </source>
</evidence>
<keyword evidence="4" id="KW-1185">Reference proteome</keyword>
<feature type="signal peptide" evidence="2">
    <location>
        <begin position="1"/>
        <end position="29"/>
    </location>
</feature>
<evidence type="ECO:0000256" key="1">
    <source>
        <dbReference type="SAM" id="MobiDB-lite"/>
    </source>
</evidence>
<feature type="compositionally biased region" description="Low complexity" evidence="1">
    <location>
        <begin position="214"/>
        <end position="233"/>
    </location>
</feature>
<feature type="chain" id="PRO_5045810810" evidence="2">
    <location>
        <begin position="30"/>
        <end position="233"/>
    </location>
</feature>
<protein>
    <submittedName>
        <fullName evidence="3">Uncharacterized protein</fullName>
    </submittedName>
</protein>
<dbReference type="EMBL" id="JBHSTI010000002">
    <property type="protein sequence ID" value="MFC6236720.1"/>
    <property type="molecule type" value="Genomic_DNA"/>
</dbReference>